<feature type="compositionally biased region" description="Low complexity" evidence="1">
    <location>
        <begin position="318"/>
        <end position="397"/>
    </location>
</feature>
<evidence type="ECO:0000256" key="1">
    <source>
        <dbReference type="SAM" id="MobiDB-lite"/>
    </source>
</evidence>
<feature type="compositionally biased region" description="Low complexity" evidence="1">
    <location>
        <begin position="429"/>
        <end position="439"/>
    </location>
</feature>
<feature type="compositionally biased region" description="Low complexity" evidence="1">
    <location>
        <begin position="249"/>
        <end position="269"/>
    </location>
</feature>
<dbReference type="AlphaFoldDB" id="A0A7E4ZRM6"/>
<feature type="region of interest" description="Disordered" evidence="1">
    <location>
        <begin position="318"/>
        <end position="439"/>
    </location>
</feature>
<feature type="compositionally biased region" description="Gly residues" evidence="1">
    <location>
        <begin position="398"/>
        <end position="428"/>
    </location>
</feature>
<dbReference type="PANTHER" id="PTHR33995">
    <property type="entry name" value="PROTEIN CBG18546"/>
    <property type="match status" value="1"/>
</dbReference>
<feature type="region of interest" description="Disordered" evidence="1">
    <location>
        <begin position="249"/>
        <end position="305"/>
    </location>
</feature>
<organism evidence="2 3">
    <name type="scientific">Panagrellus redivivus</name>
    <name type="common">Microworm</name>
    <dbReference type="NCBI Taxonomy" id="6233"/>
    <lineage>
        <taxon>Eukaryota</taxon>
        <taxon>Metazoa</taxon>
        <taxon>Ecdysozoa</taxon>
        <taxon>Nematoda</taxon>
        <taxon>Chromadorea</taxon>
        <taxon>Rhabditida</taxon>
        <taxon>Tylenchina</taxon>
        <taxon>Panagrolaimomorpha</taxon>
        <taxon>Panagrolaimoidea</taxon>
        <taxon>Panagrolaimidae</taxon>
        <taxon>Panagrellus</taxon>
    </lineage>
</organism>
<dbReference type="WBParaSite" id="Pan_g13017.t1">
    <property type="protein sequence ID" value="Pan_g13017.t1"/>
    <property type="gene ID" value="Pan_g13017"/>
</dbReference>
<keyword evidence="2" id="KW-1185">Reference proteome</keyword>
<reference evidence="3" key="2">
    <citation type="submission" date="2020-10" db="UniProtKB">
        <authorList>
            <consortium name="WormBaseParasite"/>
        </authorList>
    </citation>
    <scope>IDENTIFICATION</scope>
</reference>
<evidence type="ECO:0000313" key="2">
    <source>
        <dbReference type="Proteomes" id="UP000492821"/>
    </source>
</evidence>
<protein>
    <submittedName>
        <fullName evidence="3">Uncharacterized protein</fullName>
    </submittedName>
</protein>
<name>A0A7E4ZRM6_PANRE</name>
<reference evidence="2" key="1">
    <citation type="journal article" date="2013" name="Genetics">
        <title>The draft genome and transcriptome of Panagrellus redivivus are shaped by the harsh demands of a free-living lifestyle.</title>
        <authorList>
            <person name="Srinivasan J."/>
            <person name="Dillman A.R."/>
            <person name="Macchietto M.G."/>
            <person name="Heikkinen L."/>
            <person name="Lakso M."/>
            <person name="Fracchia K.M."/>
            <person name="Antoshechkin I."/>
            <person name="Mortazavi A."/>
            <person name="Wong G."/>
            <person name="Sternberg P.W."/>
        </authorList>
    </citation>
    <scope>NUCLEOTIDE SEQUENCE [LARGE SCALE GENOMIC DNA]</scope>
    <source>
        <strain evidence="2">MT8872</strain>
    </source>
</reference>
<evidence type="ECO:0000313" key="3">
    <source>
        <dbReference type="WBParaSite" id="Pan_g13017.t1"/>
    </source>
</evidence>
<sequence length="600" mass="63797">MSMKPDFGQLCGIVLASITLLAVPISAQLLSQSTTAFATYARPGVTPGGSLLSFNEILRQRTEGVEVKQCPCISLPGTNRCISYDSRFQAASLEEAILAFVDTSMNPSLFDDHVGPPLVSFLAASAFTCATPACRQCAALLSLRVRQVGISTTLPNFGFPLPDINDLDPSQCRRLRLSRSVPARPAPVQVAAYMTQAIESGLSFLDRTRNNAPRSAFGQAVDAVIALSKQFRGRAFVEAVLGQAGSAAAATSRAGAGDSRSSTSGNAPPGMAPPNPVGPPNGNPGNGNGRGSGRPRPRWPTNMPAPVVRPLLRRMQNRNPQQRPQQNGQQPGSQVSPPQQGRRPNQFQPQPQDQQFVQSPQPQINQQQSQQFVPQSPGFQQQGQQQGQQFVPQPQGGFQQGGQSGGQGGFQQGGQGGFQQGGQGGFQQGGQFFPQQPPNVFQQAGMLGAQQPLTAGIVHQGVESAISNFVPNPGSFGQAPPSGSGSGSSTGNRFIISCVERGDSENEETDYINLCTACWTWRQLPADYFPRLINELVCNENDFCLSGFGACHQRYRNVDVLHRGPNGWQPTTISVAACCDCKVRAGTEGHSLVVGSRGNS</sequence>
<feature type="compositionally biased region" description="Pro residues" evidence="1">
    <location>
        <begin position="270"/>
        <end position="282"/>
    </location>
</feature>
<accession>A0A7E4ZRM6</accession>
<dbReference type="InterPro" id="IPR029034">
    <property type="entry name" value="Cystine-knot_cytokine"/>
</dbReference>
<dbReference type="PANTHER" id="PTHR33995:SF8">
    <property type="entry name" value="PRION-LIKE-(Q_N-RICH)-DOMAIN-BEARING PROTEIN"/>
    <property type="match status" value="1"/>
</dbReference>
<dbReference type="SUPFAM" id="SSF57501">
    <property type="entry name" value="Cystine-knot cytokines"/>
    <property type="match status" value="1"/>
</dbReference>
<dbReference type="Proteomes" id="UP000492821">
    <property type="component" value="Unassembled WGS sequence"/>
</dbReference>
<proteinExistence type="predicted"/>